<keyword evidence="2" id="KW-1185">Reference proteome</keyword>
<dbReference type="Proteomes" id="UP000824120">
    <property type="component" value="Chromosome 2"/>
</dbReference>
<dbReference type="PANTHER" id="PTHR46238">
    <property type="entry name" value="REVERSE TRANSCRIPTASE DOMAIN-CONTAINING PROTEIN"/>
    <property type="match status" value="1"/>
</dbReference>
<proteinExistence type="predicted"/>
<sequence length="195" mass="23078">MTNLTTRGDIYVYHRVRDVKIDFETKGFSLSKIKTEYVECKFNDVLHEIGMKVRLDTQNIPMRARFKYFGSTIQKSGDFDDDITRCIGVAWMKWKLASGVYHKTSKVSSIEWWLDQLCFMGLSVGQSRNSRIPCLEDACCRDEDVKVDIREAILRWFGHIYEEEIDRCTYEKVQVTEDMILDMRVWRTCIRVEGW</sequence>
<dbReference type="PANTHER" id="PTHR46238:SF8">
    <property type="entry name" value="ENDONUCLEASE_EXONUCLEASE_PHOSPHATASE DOMAIN-CONTAINING PROTEIN"/>
    <property type="match status" value="1"/>
</dbReference>
<dbReference type="AlphaFoldDB" id="A0A9J6A7V1"/>
<name>A0A9J6A7V1_SOLCO</name>
<evidence type="ECO:0000313" key="2">
    <source>
        <dbReference type="Proteomes" id="UP000824120"/>
    </source>
</evidence>
<organism evidence="1 2">
    <name type="scientific">Solanum commersonii</name>
    <name type="common">Commerson's wild potato</name>
    <name type="synonym">Commerson's nightshade</name>
    <dbReference type="NCBI Taxonomy" id="4109"/>
    <lineage>
        <taxon>Eukaryota</taxon>
        <taxon>Viridiplantae</taxon>
        <taxon>Streptophyta</taxon>
        <taxon>Embryophyta</taxon>
        <taxon>Tracheophyta</taxon>
        <taxon>Spermatophyta</taxon>
        <taxon>Magnoliopsida</taxon>
        <taxon>eudicotyledons</taxon>
        <taxon>Gunneridae</taxon>
        <taxon>Pentapetalae</taxon>
        <taxon>asterids</taxon>
        <taxon>lamiids</taxon>
        <taxon>Solanales</taxon>
        <taxon>Solanaceae</taxon>
        <taxon>Solanoideae</taxon>
        <taxon>Solaneae</taxon>
        <taxon>Solanum</taxon>
    </lineage>
</organism>
<gene>
    <name evidence="1" type="ORF">H5410_005960</name>
</gene>
<reference evidence="1 2" key="1">
    <citation type="submission" date="2020-09" db="EMBL/GenBank/DDBJ databases">
        <title>De no assembly of potato wild relative species, Solanum commersonii.</title>
        <authorList>
            <person name="Cho K."/>
        </authorList>
    </citation>
    <scope>NUCLEOTIDE SEQUENCE [LARGE SCALE GENOMIC DNA]</scope>
    <source>
        <strain evidence="1">LZ3.2</strain>
        <tissue evidence="1">Leaf</tissue>
    </source>
</reference>
<evidence type="ECO:0000313" key="1">
    <source>
        <dbReference type="EMBL" id="KAG5620742.1"/>
    </source>
</evidence>
<dbReference type="OrthoDB" id="768353at2759"/>
<comment type="caution">
    <text evidence="1">The sequence shown here is derived from an EMBL/GenBank/DDBJ whole genome shotgun (WGS) entry which is preliminary data.</text>
</comment>
<accession>A0A9J6A7V1</accession>
<protein>
    <submittedName>
        <fullName evidence="1">Uncharacterized protein</fullName>
    </submittedName>
</protein>
<dbReference type="EMBL" id="JACXVP010000002">
    <property type="protein sequence ID" value="KAG5620742.1"/>
    <property type="molecule type" value="Genomic_DNA"/>
</dbReference>